<feature type="transmembrane region" description="Helical" evidence="10">
    <location>
        <begin position="316"/>
        <end position="338"/>
    </location>
</feature>
<dbReference type="EMBL" id="HBJA01129272">
    <property type="protein sequence ID" value="CAE0833158.1"/>
    <property type="molecule type" value="Transcribed_RNA"/>
</dbReference>
<dbReference type="AlphaFoldDB" id="A0A6T2IN32"/>
<feature type="transmembrane region" description="Helical" evidence="10">
    <location>
        <begin position="108"/>
        <end position="127"/>
    </location>
</feature>
<reference evidence="13" key="1">
    <citation type="submission" date="2021-01" db="EMBL/GenBank/DDBJ databases">
        <authorList>
            <person name="Corre E."/>
            <person name="Pelletier E."/>
            <person name="Niang G."/>
            <person name="Scheremetjew M."/>
            <person name="Finn R."/>
            <person name="Kale V."/>
            <person name="Holt S."/>
            <person name="Cochrane G."/>
            <person name="Meng A."/>
            <person name="Brown T."/>
            <person name="Cohen L."/>
        </authorList>
    </citation>
    <scope>NUCLEOTIDE SEQUENCE</scope>
    <source>
        <strain evidence="13">CCMP1594</strain>
    </source>
</reference>
<sequence length="444" mass="47745">MAFLFLGVTLMLLGLGISAKASIAGTTQHMASPASLQGTNPVSRVSFPNGQPFGLKTVPAHGPEFAAVPPSFSQPKTAREPIPMAIAAQPRTIPELKASSQVLSQGTWVWLTRVSCSLLVLLGFLAYDKWYARPAIAMAAVTGETSDEPAPVTAQPANETKKGSKRAAIRKFFTQSKDDTRTPTALSAEPTDDNVVVMADTQEGAAGSSTADVEMSPKTKPNWKKLVQNGAAVLLAVYLSSSILNSVVYTFLSTQSNNVELGEPQVKELSVELKKAEERLQYAEIMGYIPSMNEAEFDEKLQEIGTELEEEHKAEMLHVSANTITDAVVGVVLLLIIVRNKQKIAGYFGGISDSFLTLSNSTQAFTLLLVSDTLVGYHSADGWDTVLKVIGNHYGLEAEALEGPISIFVATVPVGLDVLFKFWVFKELRKLSPSTQVILADIDG</sequence>
<evidence type="ECO:0008006" key="14">
    <source>
        <dbReference type="Google" id="ProtNLM"/>
    </source>
</evidence>
<dbReference type="PANTHER" id="PTHR33650:SF1">
    <property type="entry name" value="CHLOROPLAST ENVELOPE MEMBRANE PROTEIN"/>
    <property type="match status" value="1"/>
</dbReference>
<dbReference type="GO" id="GO:1902600">
    <property type="term" value="P:proton transmembrane transport"/>
    <property type="evidence" value="ECO:0007669"/>
    <property type="project" value="UniProtKB-KW"/>
</dbReference>
<feature type="transmembrane region" description="Helical" evidence="10">
    <location>
        <begin position="230"/>
        <end position="252"/>
    </location>
</feature>
<proteinExistence type="inferred from homology"/>
<feature type="region of interest" description="Disordered" evidence="9">
    <location>
        <begin position="144"/>
        <end position="165"/>
    </location>
</feature>
<dbReference type="GO" id="GO:0016020">
    <property type="term" value="C:membrane"/>
    <property type="evidence" value="ECO:0007669"/>
    <property type="project" value="UniProtKB-SubCell"/>
</dbReference>
<name>A0A6T2IN32_9EUGL</name>
<feature type="chain" id="PRO_5036191615" description="Chloroplast envelope membrane protein" evidence="11">
    <location>
        <begin position="19"/>
        <end position="444"/>
    </location>
</feature>
<dbReference type="InterPro" id="IPR004282">
    <property type="entry name" value="CemA"/>
</dbReference>
<evidence type="ECO:0000256" key="7">
    <source>
        <dbReference type="ARBA" id="ARBA00023136"/>
    </source>
</evidence>
<gene>
    <name evidence="12" type="ORF">EGYM00163_LOCUS44450</name>
    <name evidence="13" type="ORF">EGYM00163_LOCUS44451</name>
</gene>
<evidence type="ECO:0000256" key="6">
    <source>
        <dbReference type="ARBA" id="ARBA00023065"/>
    </source>
</evidence>
<comment type="subcellular location">
    <subcellularLocation>
        <location evidence="1">Membrane</location>
        <topology evidence="1">Multi-pass membrane protein</topology>
    </subcellularLocation>
</comment>
<keyword evidence="7 10" id="KW-0472">Membrane</keyword>
<evidence type="ECO:0000256" key="10">
    <source>
        <dbReference type="SAM" id="Phobius"/>
    </source>
</evidence>
<evidence type="ECO:0000256" key="8">
    <source>
        <dbReference type="ARBA" id="ARBA00043980"/>
    </source>
</evidence>
<evidence type="ECO:0000256" key="11">
    <source>
        <dbReference type="SAM" id="SignalP"/>
    </source>
</evidence>
<keyword evidence="6" id="KW-0406">Ion transport</keyword>
<keyword evidence="4" id="KW-0375">Hydrogen ion transport</keyword>
<keyword evidence="2" id="KW-0813">Transport</keyword>
<keyword evidence="11" id="KW-0732">Signal</keyword>
<feature type="signal peptide" evidence="11">
    <location>
        <begin position="1"/>
        <end position="18"/>
    </location>
</feature>
<evidence type="ECO:0000256" key="3">
    <source>
        <dbReference type="ARBA" id="ARBA00022692"/>
    </source>
</evidence>
<protein>
    <recommendedName>
        <fullName evidence="14">Chloroplast envelope membrane protein</fullName>
    </recommendedName>
</protein>
<dbReference type="Pfam" id="PF03040">
    <property type="entry name" value="CemA"/>
    <property type="match status" value="1"/>
</dbReference>
<accession>A0A6T2IN32</accession>
<dbReference type="PANTHER" id="PTHR33650">
    <property type="entry name" value="CHLOROPLAST ENVELOPE MEMBRANE PROTEIN-RELATED"/>
    <property type="match status" value="1"/>
</dbReference>
<evidence type="ECO:0000313" key="12">
    <source>
        <dbReference type="EMBL" id="CAE0833158.1"/>
    </source>
</evidence>
<organism evidence="13">
    <name type="scientific">Eutreptiella gymnastica</name>
    <dbReference type="NCBI Taxonomy" id="73025"/>
    <lineage>
        <taxon>Eukaryota</taxon>
        <taxon>Discoba</taxon>
        <taxon>Euglenozoa</taxon>
        <taxon>Euglenida</taxon>
        <taxon>Spirocuta</taxon>
        <taxon>Euglenophyceae</taxon>
        <taxon>Eutreptiales</taxon>
        <taxon>Eutreptiaceae</taxon>
        <taxon>Eutreptiella</taxon>
    </lineage>
</organism>
<evidence type="ECO:0000256" key="9">
    <source>
        <dbReference type="SAM" id="MobiDB-lite"/>
    </source>
</evidence>
<evidence type="ECO:0000256" key="5">
    <source>
        <dbReference type="ARBA" id="ARBA00022989"/>
    </source>
</evidence>
<comment type="similarity">
    <text evidence="8">Belongs to the CemA family.</text>
</comment>
<evidence type="ECO:0000256" key="2">
    <source>
        <dbReference type="ARBA" id="ARBA00022448"/>
    </source>
</evidence>
<keyword evidence="3 10" id="KW-0812">Transmembrane</keyword>
<evidence type="ECO:0000256" key="1">
    <source>
        <dbReference type="ARBA" id="ARBA00004141"/>
    </source>
</evidence>
<keyword evidence="5 10" id="KW-1133">Transmembrane helix</keyword>
<evidence type="ECO:0000256" key="4">
    <source>
        <dbReference type="ARBA" id="ARBA00022781"/>
    </source>
</evidence>
<dbReference type="EMBL" id="HBJA01129273">
    <property type="protein sequence ID" value="CAE0833159.1"/>
    <property type="molecule type" value="Transcribed_RNA"/>
</dbReference>
<evidence type="ECO:0000313" key="13">
    <source>
        <dbReference type="EMBL" id="CAE0833159.1"/>
    </source>
</evidence>